<dbReference type="CDD" id="cd00009">
    <property type="entry name" value="AAA"/>
    <property type="match status" value="1"/>
</dbReference>
<dbReference type="InterPro" id="IPR003593">
    <property type="entry name" value="AAA+_ATPase"/>
</dbReference>
<dbReference type="PANTHER" id="PTHR11669:SF5">
    <property type="entry name" value="REPLICATION FACTOR C SUBUNIT 2"/>
    <property type="match status" value="1"/>
</dbReference>
<evidence type="ECO:0000256" key="2">
    <source>
        <dbReference type="ARBA" id="ARBA00005378"/>
    </source>
</evidence>
<dbReference type="InterPro" id="IPR047854">
    <property type="entry name" value="RFC_lid"/>
</dbReference>
<keyword evidence="3" id="KW-0235">DNA replication</keyword>
<keyword evidence="4" id="KW-0547">Nucleotide-binding</keyword>
<dbReference type="OrthoDB" id="4199794at2759"/>
<name>A0A9Q0I3W9_9TELE</name>
<evidence type="ECO:0000256" key="7">
    <source>
        <dbReference type="ARBA" id="ARBA00040745"/>
    </source>
</evidence>
<feature type="compositionally biased region" description="Basic and acidic residues" evidence="9">
    <location>
        <begin position="1"/>
        <end position="12"/>
    </location>
</feature>
<dbReference type="SUPFAM" id="SSF48019">
    <property type="entry name" value="post-AAA+ oligomerization domain-like"/>
    <property type="match status" value="1"/>
</dbReference>
<feature type="compositionally biased region" description="Basic and acidic residues" evidence="9">
    <location>
        <begin position="20"/>
        <end position="32"/>
    </location>
</feature>
<dbReference type="AlphaFoldDB" id="A0A9Q0I3W9"/>
<dbReference type="EMBL" id="JANIIK010000117">
    <property type="protein sequence ID" value="KAJ3585897.1"/>
    <property type="molecule type" value="Genomic_DNA"/>
</dbReference>
<dbReference type="InterPro" id="IPR027417">
    <property type="entry name" value="P-loop_NTPase"/>
</dbReference>
<dbReference type="InterPro" id="IPR003959">
    <property type="entry name" value="ATPase_AAA_core"/>
</dbReference>
<comment type="subcellular location">
    <subcellularLocation>
        <location evidence="1">Nucleus</location>
    </subcellularLocation>
</comment>
<comment type="function">
    <text evidence="8">Subunit of the replication factor C (RFC) complex which acts during elongation of primed DNA templates by DNA polymerases delta and epsilon, and is necessary for ATP-dependent loading of proliferating cell nuclear antigen (PCNA) onto primed DNA. This subunit binds ATP.</text>
</comment>
<dbReference type="GO" id="GO:0016887">
    <property type="term" value="F:ATP hydrolysis activity"/>
    <property type="evidence" value="ECO:0007669"/>
    <property type="project" value="InterPro"/>
</dbReference>
<comment type="similarity">
    <text evidence="2">Belongs to the activator 1 small subunits family.</text>
</comment>
<evidence type="ECO:0000256" key="4">
    <source>
        <dbReference type="ARBA" id="ARBA00022741"/>
    </source>
</evidence>
<keyword evidence="6" id="KW-0539">Nucleus</keyword>
<feature type="region of interest" description="Disordered" evidence="9">
    <location>
        <begin position="1"/>
        <end position="44"/>
    </location>
</feature>
<dbReference type="Gene3D" id="1.20.272.10">
    <property type="match status" value="1"/>
</dbReference>
<sequence length="362" mass="39932">MASMEVDVKDPTEPEPEPEPEAKPSPMKEEPGASKGSSGSPTYELPWVEKYRPLKLNQIVGNEETVSRLEVFSREGNVPNIIIAGPPGTGKTTSILCLARALLGGSMRDAVLELNASNERGIDVVRNKIKMFAQQKVTLPKGRHKIIILDEADSMTDGAQQALRRIMEIYSKTTRFALACNASDKIIEPIQSRCAVLRYSKLTDGQILARLQEVVELENLSVSTDGLEAVIFTAQGDMRQALNNLQSTHAGFGFINSQNVFRVCDEPHPLLVKGMLGRCVEGDVDGAYKVVEELWALGYSPEDIMGNIFRVCKTYQMPEYLKLEFIKEIGYTHMRIVEGVNSLLQMAGLLARLCSKTSPPSC</sequence>
<dbReference type="GO" id="GO:0003689">
    <property type="term" value="F:DNA clamp loader activity"/>
    <property type="evidence" value="ECO:0007669"/>
    <property type="project" value="TreeGrafter"/>
</dbReference>
<gene>
    <name evidence="11" type="ORF">NHX12_012305</name>
</gene>
<dbReference type="SMART" id="SM00382">
    <property type="entry name" value="AAA"/>
    <property type="match status" value="1"/>
</dbReference>
<evidence type="ECO:0000256" key="6">
    <source>
        <dbReference type="ARBA" id="ARBA00023242"/>
    </source>
</evidence>
<dbReference type="GO" id="GO:0005524">
    <property type="term" value="F:ATP binding"/>
    <property type="evidence" value="ECO:0007669"/>
    <property type="project" value="UniProtKB-KW"/>
</dbReference>
<dbReference type="InterPro" id="IPR050238">
    <property type="entry name" value="DNA_Rep/Repair_Clamp_Loader"/>
</dbReference>
<dbReference type="GO" id="GO:0006281">
    <property type="term" value="P:DNA repair"/>
    <property type="evidence" value="ECO:0007669"/>
    <property type="project" value="TreeGrafter"/>
</dbReference>
<dbReference type="GO" id="GO:0005634">
    <property type="term" value="C:nucleus"/>
    <property type="evidence" value="ECO:0007669"/>
    <property type="project" value="UniProtKB-SubCell"/>
</dbReference>
<evidence type="ECO:0000256" key="9">
    <source>
        <dbReference type="SAM" id="MobiDB-lite"/>
    </source>
</evidence>
<evidence type="ECO:0000256" key="5">
    <source>
        <dbReference type="ARBA" id="ARBA00022840"/>
    </source>
</evidence>
<accession>A0A9Q0I3W9</accession>
<dbReference type="SUPFAM" id="SSF52540">
    <property type="entry name" value="P-loop containing nucleoside triphosphate hydrolases"/>
    <property type="match status" value="1"/>
</dbReference>
<evidence type="ECO:0000256" key="1">
    <source>
        <dbReference type="ARBA" id="ARBA00004123"/>
    </source>
</evidence>
<evidence type="ECO:0000256" key="3">
    <source>
        <dbReference type="ARBA" id="ARBA00022705"/>
    </source>
</evidence>
<protein>
    <recommendedName>
        <fullName evidence="7">Replication factor C subunit 2</fullName>
    </recommendedName>
</protein>
<dbReference type="GO" id="GO:0003677">
    <property type="term" value="F:DNA binding"/>
    <property type="evidence" value="ECO:0007669"/>
    <property type="project" value="InterPro"/>
</dbReference>
<dbReference type="GO" id="GO:0005663">
    <property type="term" value="C:DNA replication factor C complex"/>
    <property type="evidence" value="ECO:0007669"/>
    <property type="project" value="TreeGrafter"/>
</dbReference>
<dbReference type="FunFam" id="1.10.8.60:FF:000012">
    <property type="entry name" value="Replication factor C subunit 4"/>
    <property type="match status" value="1"/>
</dbReference>
<evidence type="ECO:0000256" key="8">
    <source>
        <dbReference type="ARBA" id="ARBA00053246"/>
    </source>
</evidence>
<evidence type="ECO:0000313" key="12">
    <source>
        <dbReference type="Proteomes" id="UP001148018"/>
    </source>
</evidence>
<reference evidence="11" key="1">
    <citation type="submission" date="2022-07" db="EMBL/GenBank/DDBJ databases">
        <title>Chromosome-level genome of Muraenolepis orangiensis.</title>
        <authorList>
            <person name="Kim J."/>
        </authorList>
    </citation>
    <scope>NUCLEOTIDE SEQUENCE</scope>
    <source>
        <strain evidence="11">KU_S4_2022</strain>
        <tissue evidence="11">Muscle</tissue>
    </source>
</reference>
<dbReference type="Pfam" id="PF00004">
    <property type="entry name" value="AAA"/>
    <property type="match status" value="1"/>
</dbReference>
<keyword evidence="12" id="KW-1185">Reference proteome</keyword>
<keyword evidence="5" id="KW-0067">ATP-binding</keyword>
<dbReference type="PANTHER" id="PTHR11669">
    <property type="entry name" value="REPLICATION FACTOR C / DNA POLYMERASE III GAMMA-TAU SUBUNIT"/>
    <property type="match status" value="1"/>
</dbReference>
<evidence type="ECO:0000259" key="10">
    <source>
        <dbReference type="SMART" id="SM00382"/>
    </source>
</evidence>
<dbReference type="FunFam" id="1.20.272.10:FF:000006">
    <property type="entry name" value="Replication factor C subunit 2"/>
    <property type="match status" value="1"/>
</dbReference>
<dbReference type="FunFam" id="3.40.50.300:FF:000107">
    <property type="entry name" value="Replication factor C subunit 4"/>
    <property type="match status" value="1"/>
</dbReference>
<comment type="caution">
    <text evidence="11">The sequence shown here is derived from an EMBL/GenBank/DDBJ whole genome shotgun (WGS) entry which is preliminary data.</text>
</comment>
<dbReference type="Proteomes" id="UP001148018">
    <property type="component" value="Unassembled WGS sequence"/>
</dbReference>
<organism evidence="11 12">
    <name type="scientific">Muraenolepis orangiensis</name>
    <name type="common">Patagonian moray cod</name>
    <dbReference type="NCBI Taxonomy" id="630683"/>
    <lineage>
        <taxon>Eukaryota</taxon>
        <taxon>Metazoa</taxon>
        <taxon>Chordata</taxon>
        <taxon>Craniata</taxon>
        <taxon>Vertebrata</taxon>
        <taxon>Euteleostomi</taxon>
        <taxon>Actinopterygii</taxon>
        <taxon>Neopterygii</taxon>
        <taxon>Teleostei</taxon>
        <taxon>Neoteleostei</taxon>
        <taxon>Acanthomorphata</taxon>
        <taxon>Zeiogadaria</taxon>
        <taxon>Gadariae</taxon>
        <taxon>Gadiformes</taxon>
        <taxon>Muraenolepidoidei</taxon>
        <taxon>Muraenolepididae</taxon>
        <taxon>Muraenolepis</taxon>
    </lineage>
</organism>
<evidence type="ECO:0000313" key="11">
    <source>
        <dbReference type="EMBL" id="KAJ3585897.1"/>
    </source>
</evidence>
<feature type="domain" description="AAA+ ATPase" evidence="10">
    <location>
        <begin position="77"/>
        <end position="221"/>
    </location>
</feature>
<dbReference type="Pfam" id="PF08542">
    <property type="entry name" value="Rep_fac_C"/>
    <property type="match status" value="1"/>
</dbReference>
<dbReference type="CDD" id="cd18140">
    <property type="entry name" value="HLD_clamp_RFC"/>
    <property type="match status" value="1"/>
</dbReference>
<dbReference type="Gene3D" id="1.10.8.60">
    <property type="match status" value="1"/>
</dbReference>
<dbReference type="Gene3D" id="3.40.50.300">
    <property type="entry name" value="P-loop containing nucleotide triphosphate hydrolases"/>
    <property type="match status" value="1"/>
</dbReference>
<dbReference type="NCBIfam" id="NF001679">
    <property type="entry name" value="PRK00440.1"/>
    <property type="match status" value="1"/>
</dbReference>
<dbReference type="InterPro" id="IPR013748">
    <property type="entry name" value="Rep_factorC_C"/>
</dbReference>
<proteinExistence type="inferred from homology"/>
<dbReference type="InterPro" id="IPR008921">
    <property type="entry name" value="DNA_pol3_clamp-load_cplx_C"/>
</dbReference>
<dbReference type="GO" id="GO:0006261">
    <property type="term" value="P:DNA-templated DNA replication"/>
    <property type="evidence" value="ECO:0007669"/>
    <property type="project" value="TreeGrafter"/>
</dbReference>